<name>A0A0A9DM97_ARUDO</name>
<dbReference type="AlphaFoldDB" id="A0A0A9DM97"/>
<reference evidence="2" key="1">
    <citation type="submission" date="2014-09" db="EMBL/GenBank/DDBJ databases">
        <authorList>
            <person name="Magalhaes I.L.F."/>
            <person name="Oliveira U."/>
            <person name="Santos F.R."/>
            <person name="Vidigal T.H.D.A."/>
            <person name="Brescovit A.D."/>
            <person name="Santos A.J."/>
        </authorList>
    </citation>
    <scope>NUCLEOTIDE SEQUENCE</scope>
    <source>
        <tissue evidence="2">Shoot tissue taken approximately 20 cm above the soil surface</tissue>
    </source>
</reference>
<feature type="region of interest" description="Disordered" evidence="1">
    <location>
        <begin position="1"/>
        <end position="24"/>
    </location>
</feature>
<evidence type="ECO:0000313" key="2">
    <source>
        <dbReference type="EMBL" id="JAD84897.1"/>
    </source>
</evidence>
<proteinExistence type="predicted"/>
<sequence length="79" mass="8542">MRRQETTGPGPDPGRAHPDDATTVRRWREVLCLMFGKEGVSLTWSRWPTRRSGGCATPASAPMTPTPPLTSSASRAPPP</sequence>
<feature type="compositionally biased region" description="Low complexity" evidence="1">
    <location>
        <begin position="56"/>
        <end position="79"/>
    </location>
</feature>
<evidence type="ECO:0000256" key="1">
    <source>
        <dbReference type="SAM" id="MobiDB-lite"/>
    </source>
</evidence>
<dbReference type="EMBL" id="GBRH01212998">
    <property type="protein sequence ID" value="JAD84897.1"/>
    <property type="molecule type" value="Transcribed_RNA"/>
</dbReference>
<reference evidence="2" key="2">
    <citation type="journal article" date="2015" name="Data Brief">
        <title>Shoot transcriptome of the giant reed, Arundo donax.</title>
        <authorList>
            <person name="Barrero R.A."/>
            <person name="Guerrero F.D."/>
            <person name="Moolhuijzen P."/>
            <person name="Goolsby J.A."/>
            <person name="Tidwell J."/>
            <person name="Bellgard S.E."/>
            <person name="Bellgard M.I."/>
        </authorList>
    </citation>
    <scope>NUCLEOTIDE SEQUENCE</scope>
    <source>
        <tissue evidence="2">Shoot tissue taken approximately 20 cm above the soil surface</tissue>
    </source>
</reference>
<feature type="compositionally biased region" description="Basic and acidic residues" evidence="1">
    <location>
        <begin position="14"/>
        <end position="24"/>
    </location>
</feature>
<protein>
    <submittedName>
        <fullName evidence="2">Heat shock protein binding protein</fullName>
    </submittedName>
</protein>
<feature type="region of interest" description="Disordered" evidence="1">
    <location>
        <begin position="47"/>
        <end position="79"/>
    </location>
</feature>
<accession>A0A0A9DM97</accession>
<organism evidence="2">
    <name type="scientific">Arundo donax</name>
    <name type="common">Giant reed</name>
    <name type="synonym">Donax arundinaceus</name>
    <dbReference type="NCBI Taxonomy" id="35708"/>
    <lineage>
        <taxon>Eukaryota</taxon>
        <taxon>Viridiplantae</taxon>
        <taxon>Streptophyta</taxon>
        <taxon>Embryophyta</taxon>
        <taxon>Tracheophyta</taxon>
        <taxon>Spermatophyta</taxon>
        <taxon>Magnoliopsida</taxon>
        <taxon>Liliopsida</taxon>
        <taxon>Poales</taxon>
        <taxon>Poaceae</taxon>
        <taxon>PACMAD clade</taxon>
        <taxon>Arundinoideae</taxon>
        <taxon>Arundineae</taxon>
        <taxon>Arundo</taxon>
    </lineage>
</organism>
<keyword evidence="2" id="KW-0346">Stress response</keyword>